<dbReference type="AlphaFoldDB" id="A0A3N5Y789"/>
<proteinExistence type="predicted"/>
<gene>
    <name evidence="3" type="ORF">DRW07_10875</name>
</gene>
<keyword evidence="4" id="KW-1185">Reference proteome</keyword>
<comment type="caution">
    <text evidence="3">The sequence shown here is derived from an EMBL/GenBank/DDBJ whole genome shotgun (WGS) entry which is preliminary data.</text>
</comment>
<dbReference type="RefSeq" id="WP_124027937.1">
    <property type="nucleotide sequence ID" value="NZ_JBHRSN010000006.1"/>
</dbReference>
<accession>A0A3N5Y789</accession>
<feature type="compositionally biased region" description="Basic and acidic residues" evidence="2">
    <location>
        <begin position="221"/>
        <end position="230"/>
    </location>
</feature>
<dbReference type="EMBL" id="RPOK01000003">
    <property type="protein sequence ID" value="RPJ66579.1"/>
    <property type="molecule type" value="Genomic_DNA"/>
</dbReference>
<evidence type="ECO:0000256" key="2">
    <source>
        <dbReference type="SAM" id="MobiDB-lite"/>
    </source>
</evidence>
<name>A0A3N5Y789_9ALTE</name>
<keyword evidence="1" id="KW-0175">Coiled coil</keyword>
<dbReference type="OrthoDB" id="1159966at2"/>
<evidence type="ECO:0000313" key="4">
    <source>
        <dbReference type="Proteomes" id="UP000275281"/>
    </source>
</evidence>
<feature type="coiled-coil region" evidence="1">
    <location>
        <begin position="176"/>
        <end position="203"/>
    </location>
</feature>
<organism evidence="3 4">
    <name type="scientific">Alteromonas sediminis</name>
    <dbReference type="NCBI Taxonomy" id="2259342"/>
    <lineage>
        <taxon>Bacteria</taxon>
        <taxon>Pseudomonadati</taxon>
        <taxon>Pseudomonadota</taxon>
        <taxon>Gammaproteobacteria</taxon>
        <taxon>Alteromonadales</taxon>
        <taxon>Alteromonadaceae</taxon>
        <taxon>Alteromonas/Salinimonas group</taxon>
        <taxon>Alteromonas</taxon>
    </lineage>
</organism>
<feature type="region of interest" description="Disordered" evidence="2">
    <location>
        <begin position="208"/>
        <end position="230"/>
    </location>
</feature>
<reference evidence="3 4" key="1">
    <citation type="submission" date="2018-11" db="EMBL/GenBank/DDBJ databases">
        <authorList>
            <person name="Ye M.-Q."/>
            <person name="Du Z.-J."/>
        </authorList>
    </citation>
    <scope>NUCLEOTIDE SEQUENCE [LARGE SCALE GENOMIC DNA]</scope>
    <source>
        <strain evidence="3 4">U0105</strain>
    </source>
</reference>
<evidence type="ECO:0000256" key="1">
    <source>
        <dbReference type="SAM" id="Coils"/>
    </source>
</evidence>
<evidence type="ECO:0000313" key="3">
    <source>
        <dbReference type="EMBL" id="RPJ66579.1"/>
    </source>
</evidence>
<sequence>MYLYKRIDIRLTKNYTELLRRPSKVFNKIKSLFSGEMTPTQQKQADVMLSVIQRLNVALRRSGFTRLASISVNNVLVFDCATQETTLEQSNATLVEGFNSGDFKQLDQIQLVIDGEDQALHYLLNVSIDRKPKHHDTPVCIAMYGFVKAFGKQNTESDNVFSQRVKALMAEQWGTEAQIQQQLDALENQFEQLVTRLSDQIAEHFPSGIEVSDTQKRKRNREMSSQHQSHKDRYDAVYSYLPLFYLYTEGVYAEGEDPFVLDSASSNWDRNTNVTVGTADDNSWADAIEVSDGGSSAGCGSGCGGGCGGG</sequence>
<dbReference type="Proteomes" id="UP000275281">
    <property type="component" value="Unassembled WGS sequence"/>
</dbReference>
<protein>
    <submittedName>
        <fullName evidence="3">Uncharacterized protein</fullName>
    </submittedName>
</protein>